<reference evidence="1" key="1">
    <citation type="journal article" date="2014" name="Front. Microbiol.">
        <title>High frequency of phylogenetically diverse reductive dehalogenase-homologous genes in deep subseafloor sedimentary metagenomes.</title>
        <authorList>
            <person name="Kawai M."/>
            <person name="Futagami T."/>
            <person name="Toyoda A."/>
            <person name="Takaki Y."/>
            <person name="Nishi S."/>
            <person name="Hori S."/>
            <person name="Arai W."/>
            <person name="Tsubouchi T."/>
            <person name="Morono Y."/>
            <person name="Uchiyama I."/>
            <person name="Ito T."/>
            <person name="Fujiyama A."/>
            <person name="Inagaki F."/>
            <person name="Takami H."/>
        </authorList>
    </citation>
    <scope>NUCLEOTIDE SEQUENCE</scope>
    <source>
        <strain evidence="1">Expedition CK06-06</strain>
    </source>
</reference>
<sequence>MEDIPIEYGDDCLLAFEAGKTPKYLYARFVNLVKCPDVPPDVHVQPPNDRAFKLTQAPGAPCLWEYDVDPWYIWMEFIEFPAGTRLHILHRPSGDNHFTNLVDGYIEEGYVFTNEYLVCGLQVGSIDGIAVVTWTPQATDLLAAINLAKGYDLFMELFPREDGKLVYKFCKLKDATNIKILYDPRNYEVTGILVPDVTGTYDPRISYNDKPLYEITTTQWFIWWDGIDTWNISTVPGIQGTNFWTRTDPDIEGIYDPTPPATGDATVSLIV</sequence>
<dbReference type="EMBL" id="BARU01000014">
    <property type="protein sequence ID" value="GAH25418.1"/>
    <property type="molecule type" value="Genomic_DNA"/>
</dbReference>
<accession>X1FXB3</accession>
<dbReference type="AlphaFoldDB" id="X1FXB3"/>
<organism evidence="1">
    <name type="scientific">marine sediment metagenome</name>
    <dbReference type="NCBI Taxonomy" id="412755"/>
    <lineage>
        <taxon>unclassified sequences</taxon>
        <taxon>metagenomes</taxon>
        <taxon>ecological metagenomes</taxon>
    </lineage>
</organism>
<protein>
    <submittedName>
        <fullName evidence="1">Uncharacterized protein</fullName>
    </submittedName>
</protein>
<name>X1FXB3_9ZZZZ</name>
<comment type="caution">
    <text evidence="1">The sequence shown here is derived from an EMBL/GenBank/DDBJ whole genome shotgun (WGS) entry which is preliminary data.</text>
</comment>
<proteinExistence type="predicted"/>
<evidence type="ECO:0000313" key="1">
    <source>
        <dbReference type="EMBL" id="GAH25418.1"/>
    </source>
</evidence>
<gene>
    <name evidence="1" type="ORF">S03H2_00154</name>
</gene>